<dbReference type="RefSeq" id="WP_043086222.1">
    <property type="nucleotide sequence ID" value="NZ_CACVCI010000001.1"/>
</dbReference>
<keyword evidence="3" id="KW-1185">Reference proteome</keyword>
<dbReference type="CDD" id="cd00207">
    <property type="entry name" value="fer2"/>
    <property type="match status" value="1"/>
</dbReference>
<protein>
    <submittedName>
        <fullName evidence="2">(2Fe-2S)-binding protein</fullName>
    </submittedName>
</protein>
<dbReference type="Gene3D" id="3.10.20.440">
    <property type="entry name" value="2Fe-2S iron-sulphur cluster binding domain, sarcosine oxidase, alpha subunit, N-terminal domain"/>
    <property type="match status" value="1"/>
</dbReference>
<accession>A0A089PVU2</accession>
<dbReference type="InterPro" id="IPR001041">
    <property type="entry name" value="2Fe-2S_ferredoxin-type"/>
</dbReference>
<name>A0A089PVU2_PLUGE</name>
<dbReference type="KEGG" id="pge:LG71_25440"/>
<gene>
    <name evidence="2" type="ORF">ABW06_15745</name>
</gene>
<dbReference type="GO" id="GO:0016491">
    <property type="term" value="F:oxidoreductase activity"/>
    <property type="evidence" value="ECO:0007669"/>
    <property type="project" value="UniProtKB-KW"/>
</dbReference>
<dbReference type="InterPro" id="IPR042204">
    <property type="entry name" value="2Fe-2S-bd_N"/>
</dbReference>
<reference evidence="2 3" key="1">
    <citation type="submission" date="2015-05" db="EMBL/GenBank/DDBJ databases">
        <title>Genome sequences of Pluralibacter gergoviae.</title>
        <authorList>
            <person name="Greninger A.L."/>
            <person name="Miller S."/>
        </authorList>
    </citation>
    <scope>NUCLEOTIDE SEQUENCE [LARGE SCALE GENOMIC DNA]</scope>
    <source>
        <strain evidence="2 3">JS81F13</strain>
    </source>
</reference>
<dbReference type="EMBL" id="LDZF01000016">
    <property type="protein sequence ID" value="KMK12709.1"/>
    <property type="molecule type" value="Genomic_DNA"/>
</dbReference>
<dbReference type="AlphaFoldDB" id="A0A089PVU2"/>
<dbReference type="Proteomes" id="UP000036196">
    <property type="component" value="Unassembled WGS sequence"/>
</dbReference>
<proteinExistence type="predicted"/>
<dbReference type="InterPro" id="IPR036010">
    <property type="entry name" value="2Fe-2S_ferredoxin-like_sf"/>
</dbReference>
<organism evidence="2 3">
    <name type="scientific">Pluralibacter gergoviae</name>
    <name type="common">Enterobacter gergoviae</name>
    <dbReference type="NCBI Taxonomy" id="61647"/>
    <lineage>
        <taxon>Bacteria</taxon>
        <taxon>Pseudomonadati</taxon>
        <taxon>Pseudomonadota</taxon>
        <taxon>Gammaproteobacteria</taxon>
        <taxon>Enterobacterales</taxon>
        <taxon>Enterobacteriaceae</taxon>
        <taxon>Pluralibacter</taxon>
    </lineage>
</organism>
<dbReference type="STRING" id="61647.LG71_25440"/>
<dbReference type="PATRIC" id="fig|61647.13.peg.4118"/>
<evidence type="ECO:0000256" key="1">
    <source>
        <dbReference type="ARBA" id="ARBA00023002"/>
    </source>
</evidence>
<dbReference type="eggNOG" id="COG3383">
    <property type="taxonomic scope" value="Bacteria"/>
</dbReference>
<dbReference type="Pfam" id="PF13510">
    <property type="entry name" value="Fer2_4"/>
    <property type="match status" value="1"/>
</dbReference>
<dbReference type="GO" id="GO:0051536">
    <property type="term" value="F:iron-sulfur cluster binding"/>
    <property type="evidence" value="ECO:0007669"/>
    <property type="project" value="InterPro"/>
</dbReference>
<dbReference type="OrthoDB" id="573392at2"/>
<sequence>MNSDIVIFIDGQRLTVPAETSVAAALAQSGDITSRRSVLGEPRAPFCGMGICQECRVSVNGRRVLACQTPCQPEMRIERSDYEHTAV</sequence>
<dbReference type="SUPFAM" id="SSF54292">
    <property type="entry name" value="2Fe-2S ferredoxin-like"/>
    <property type="match status" value="1"/>
</dbReference>
<keyword evidence="1" id="KW-0560">Oxidoreductase</keyword>
<evidence type="ECO:0000313" key="3">
    <source>
        <dbReference type="Proteomes" id="UP000036196"/>
    </source>
</evidence>
<evidence type="ECO:0000313" key="2">
    <source>
        <dbReference type="EMBL" id="KMK12709.1"/>
    </source>
</evidence>
<comment type="caution">
    <text evidence="2">The sequence shown here is derived from an EMBL/GenBank/DDBJ whole genome shotgun (WGS) entry which is preliminary data.</text>
</comment>